<dbReference type="CDD" id="cd11614">
    <property type="entry name" value="SAF_CpaB_FlgA_like"/>
    <property type="match status" value="1"/>
</dbReference>
<sequence length="273" mass="30210">MIFKQVTSKVSHTRKHSFLPQHALGRALVVFGLCTLPLASGWAMKETAKPSTSSARKQIYALAVEVATADINREAKRKNWKDFNAKMNVFIPSEVSGYRVCSQPLQAALPTGDKRDLSRLRYDIRCEDANGWEVDVTVKPDIYLPVVVAKNTLERGAVISPSDIELKKRNISSSRAGVITNPDDVVGLTVKRRIRDLQPISPAQLDQPIMVDRGQRVVMIAEQDGIEARTMGEAMKKGRKGDMIKVKNESSQRVVSAVVDNIGVVRMLYAPGQ</sequence>
<dbReference type="EMBL" id="FMIQ01000064">
    <property type="protein sequence ID" value="SCM54065.1"/>
    <property type="molecule type" value="Genomic_DNA"/>
</dbReference>
<evidence type="ECO:0000313" key="9">
    <source>
        <dbReference type="Proteomes" id="UP000094844"/>
    </source>
</evidence>
<keyword evidence="5" id="KW-0574">Periplasm</keyword>
<dbReference type="AlphaFoldDB" id="A0A1C6Z4T4"/>
<evidence type="ECO:0000256" key="3">
    <source>
        <dbReference type="ARBA" id="ARBA00014754"/>
    </source>
</evidence>
<dbReference type="Proteomes" id="UP000094844">
    <property type="component" value="Unassembled WGS sequence"/>
</dbReference>
<evidence type="ECO:0000256" key="4">
    <source>
        <dbReference type="ARBA" id="ARBA00022729"/>
    </source>
</evidence>
<dbReference type="GO" id="GO:0042597">
    <property type="term" value="C:periplasmic space"/>
    <property type="evidence" value="ECO:0007669"/>
    <property type="project" value="UniProtKB-SubCell"/>
</dbReference>
<reference evidence="8 9" key="1">
    <citation type="submission" date="2016-09" db="EMBL/GenBank/DDBJ databases">
        <authorList>
            <person name="Capua I."/>
            <person name="De Benedictis P."/>
            <person name="Joannis T."/>
            <person name="Lombin L.H."/>
            <person name="Cattoli G."/>
        </authorList>
    </citation>
    <scope>NUCLEOTIDE SEQUENCE [LARGE SCALE GENOMIC DNA]</scope>
    <source>
        <strain evidence="8 9">GB001</strain>
    </source>
</reference>
<keyword evidence="8" id="KW-0966">Cell projection</keyword>
<dbReference type="Gene3D" id="3.90.1210.10">
    <property type="entry name" value="Antifreeze-like/N-acetylneuraminic acid synthase C-terminal domain"/>
    <property type="match status" value="1"/>
</dbReference>
<dbReference type="GO" id="GO:0044780">
    <property type="term" value="P:bacterial-type flagellum assembly"/>
    <property type="evidence" value="ECO:0007669"/>
    <property type="project" value="InterPro"/>
</dbReference>
<dbReference type="OrthoDB" id="6539695at2"/>
<comment type="similarity">
    <text evidence="2">Belongs to the FlgA family.</text>
</comment>
<feature type="domain" description="SAF" evidence="7">
    <location>
        <begin position="144"/>
        <end position="206"/>
    </location>
</feature>
<dbReference type="STRING" id="569.A6V27_07365"/>
<dbReference type="Pfam" id="PF13144">
    <property type="entry name" value="ChapFlgA"/>
    <property type="match status" value="1"/>
</dbReference>
<dbReference type="RefSeq" id="WP_081329614.1">
    <property type="nucleotide sequence ID" value="NZ_FMIQ01000064.1"/>
</dbReference>
<proteinExistence type="inferred from homology"/>
<name>A0A1C6Z4T4_HAFAL</name>
<evidence type="ECO:0000256" key="1">
    <source>
        <dbReference type="ARBA" id="ARBA00004418"/>
    </source>
</evidence>
<keyword evidence="8" id="KW-0969">Cilium</keyword>
<gene>
    <name evidence="8" type="ORF">BN1044_03563</name>
</gene>
<dbReference type="InterPro" id="IPR017585">
    <property type="entry name" value="SAF_FlgA"/>
</dbReference>
<evidence type="ECO:0000259" key="7">
    <source>
        <dbReference type="SMART" id="SM00858"/>
    </source>
</evidence>
<dbReference type="InterPro" id="IPR013974">
    <property type="entry name" value="SAF"/>
</dbReference>
<dbReference type="Gene3D" id="2.30.30.760">
    <property type="match status" value="1"/>
</dbReference>
<dbReference type="InterPro" id="IPR039246">
    <property type="entry name" value="Flagellar_FlgA"/>
</dbReference>
<keyword evidence="8" id="KW-0282">Flagellum</keyword>
<evidence type="ECO:0000256" key="2">
    <source>
        <dbReference type="ARBA" id="ARBA00010474"/>
    </source>
</evidence>
<keyword evidence="4" id="KW-0732">Signal</keyword>
<comment type="function">
    <text evidence="6">Involved in the assembly process of the P-ring formation. It may associate with FlgF on the rod constituting a structure essential for the P-ring assembly or may act as a modulator protein for the P-ring assembly.</text>
</comment>
<accession>A0A1C6Z4T4</accession>
<evidence type="ECO:0000256" key="5">
    <source>
        <dbReference type="ARBA" id="ARBA00022764"/>
    </source>
</evidence>
<evidence type="ECO:0000256" key="6">
    <source>
        <dbReference type="ARBA" id="ARBA00025643"/>
    </source>
</evidence>
<dbReference type="SMART" id="SM00858">
    <property type="entry name" value="SAF"/>
    <property type="match status" value="1"/>
</dbReference>
<evidence type="ECO:0000313" key="8">
    <source>
        <dbReference type="EMBL" id="SCM54065.1"/>
    </source>
</evidence>
<comment type="subcellular location">
    <subcellularLocation>
        <location evidence="1">Periplasm</location>
    </subcellularLocation>
</comment>
<dbReference type="NCBIfam" id="TIGR03170">
    <property type="entry name" value="flgA_cterm"/>
    <property type="match status" value="1"/>
</dbReference>
<protein>
    <recommendedName>
        <fullName evidence="3">Flagella basal body P-ring formation protein FlgA</fullName>
    </recommendedName>
</protein>
<dbReference type="PANTHER" id="PTHR36307">
    <property type="entry name" value="FLAGELLA BASAL BODY P-RING FORMATION PROTEIN FLGA"/>
    <property type="match status" value="1"/>
</dbReference>
<dbReference type="PANTHER" id="PTHR36307:SF1">
    <property type="entry name" value="FLAGELLA BASAL BODY P-RING FORMATION PROTEIN FLGA"/>
    <property type="match status" value="1"/>
</dbReference>
<organism evidence="8 9">
    <name type="scientific">Hafnia alvei</name>
    <dbReference type="NCBI Taxonomy" id="569"/>
    <lineage>
        <taxon>Bacteria</taxon>
        <taxon>Pseudomonadati</taxon>
        <taxon>Pseudomonadota</taxon>
        <taxon>Gammaproteobacteria</taxon>
        <taxon>Enterobacterales</taxon>
        <taxon>Hafniaceae</taxon>
        <taxon>Hafnia</taxon>
    </lineage>
</organism>